<name>A0A5B7JVF2_PORTR</name>
<accession>A0A5B7JVF2</accession>
<sequence length="88" mass="9854">MCLKQQRSIGLHVFYDQSPPSQPCRGDVSVPLLSTVVESDGPLVNSVKEDERRVQEGVWKIMAEVLSTFTLSYVSRTRSCTLKALELL</sequence>
<evidence type="ECO:0000313" key="1">
    <source>
        <dbReference type="EMBL" id="MPD00861.1"/>
    </source>
</evidence>
<reference evidence="1 2" key="1">
    <citation type="submission" date="2019-05" db="EMBL/GenBank/DDBJ databases">
        <title>Another draft genome of Portunus trituberculatus and its Hox gene families provides insights of decapod evolution.</title>
        <authorList>
            <person name="Jeong J.-H."/>
            <person name="Song I."/>
            <person name="Kim S."/>
            <person name="Choi T."/>
            <person name="Kim D."/>
            <person name="Ryu S."/>
            <person name="Kim W."/>
        </authorList>
    </citation>
    <scope>NUCLEOTIDE SEQUENCE [LARGE SCALE GENOMIC DNA]</scope>
    <source>
        <tissue evidence="1">Muscle</tissue>
    </source>
</reference>
<dbReference type="Proteomes" id="UP000324222">
    <property type="component" value="Unassembled WGS sequence"/>
</dbReference>
<evidence type="ECO:0000313" key="2">
    <source>
        <dbReference type="Proteomes" id="UP000324222"/>
    </source>
</evidence>
<organism evidence="1 2">
    <name type="scientific">Portunus trituberculatus</name>
    <name type="common">Swimming crab</name>
    <name type="synonym">Neptunus trituberculatus</name>
    <dbReference type="NCBI Taxonomy" id="210409"/>
    <lineage>
        <taxon>Eukaryota</taxon>
        <taxon>Metazoa</taxon>
        <taxon>Ecdysozoa</taxon>
        <taxon>Arthropoda</taxon>
        <taxon>Crustacea</taxon>
        <taxon>Multicrustacea</taxon>
        <taxon>Malacostraca</taxon>
        <taxon>Eumalacostraca</taxon>
        <taxon>Eucarida</taxon>
        <taxon>Decapoda</taxon>
        <taxon>Pleocyemata</taxon>
        <taxon>Brachyura</taxon>
        <taxon>Eubrachyura</taxon>
        <taxon>Portunoidea</taxon>
        <taxon>Portunidae</taxon>
        <taxon>Portuninae</taxon>
        <taxon>Portunus</taxon>
    </lineage>
</organism>
<gene>
    <name evidence="1" type="ORF">E2C01_096365</name>
</gene>
<keyword evidence="2" id="KW-1185">Reference proteome</keyword>
<proteinExistence type="predicted"/>
<dbReference type="EMBL" id="VSRR010124733">
    <property type="protein sequence ID" value="MPD00861.1"/>
    <property type="molecule type" value="Genomic_DNA"/>
</dbReference>
<comment type="caution">
    <text evidence="1">The sequence shown here is derived from an EMBL/GenBank/DDBJ whole genome shotgun (WGS) entry which is preliminary data.</text>
</comment>
<dbReference type="AlphaFoldDB" id="A0A5B7JVF2"/>
<protein>
    <submittedName>
        <fullName evidence="1">Uncharacterized protein</fullName>
    </submittedName>
</protein>